<evidence type="ECO:0000313" key="7">
    <source>
        <dbReference type="Proteomes" id="UP000479710"/>
    </source>
</evidence>
<proteinExistence type="predicted"/>
<dbReference type="PROSITE" id="PS51005">
    <property type="entry name" value="NAC"/>
    <property type="match status" value="1"/>
</dbReference>
<evidence type="ECO:0000256" key="1">
    <source>
        <dbReference type="ARBA" id="ARBA00023015"/>
    </source>
</evidence>
<keyword evidence="2" id="KW-0238">DNA-binding</keyword>
<dbReference type="PANTHER" id="PTHR31719">
    <property type="entry name" value="NAC TRANSCRIPTION FACTOR 56"/>
    <property type="match status" value="1"/>
</dbReference>
<dbReference type="AlphaFoldDB" id="A0A6G1BKB7"/>
<name>A0A6G1BKB7_9ORYZ</name>
<dbReference type="InterPro" id="IPR036093">
    <property type="entry name" value="NAC_dom_sf"/>
</dbReference>
<keyword evidence="1" id="KW-0805">Transcription regulation</keyword>
<evidence type="ECO:0000256" key="4">
    <source>
        <dbReference type="ARBA" id="ARBA00023242"/>
    </source>
</evidence>
<dbReference type="SUPFAM" id="SSF101941">
    <property type="entry name" value="NAC domain"/>
    <property type="match status" value="1"/>
</dbReference>
<comment type="caution">
    <text evidence="6">The sequence shown here is derived from an EMBL/GenBank/DDBJ whole genome shotgun (WGS) entry which is preliminary data.</text>
</comment>
<reference evidence="6 7" key="1">
    <citation type="submission" date="2019-11" db="EMBL/GenBank/DDBJ databases">
        <title>Whole genome sequence of Oryza granulata.</title>
        <authorList>
            <person name="Li W."/>
        </authorList>
    </citation>
    <scope>NUCLEOTIDE SEQUENCE [LARGE SCALE GENOMIC DNA]</scope>
    <source>
        <strain evidence="7">cv. Menghai</strain>
        <tissue evidence="6">Leaf</tissue>
    </source>
</reference>
<dbReference type="Proteomes" id="UP000479710">
    <property type="component" value="Unassembled WGS sequence"/>
</dbReference>
<accession>A0A6G1BKB7</accession>
<evidence type="ECO:0000313" key="6">
    <source>
        <dbReference type="EMBL" id="KAF0888399.1"/>
    </source>
</evidence>
<evidence type="ECO:0000256" key="2">
    <source>
        <dbReference type="ARBA" id="ARBA00023125"/>
    </source>
</evidence>
<sequence length="587" mass="63845">MDPPLLPPPPEQRAAVLPPGVYFNPTPEEAVHNYLNRWIAGEEIPEVDAGLVVRADVYGDRPDALRRMHLPGHSRNYEHRWFFLSHHKLQSSRRGDSKRVVRGVATGGRWKVEQSMGRLGGDAGGKNSCRFYFPDTVKTSWLMEEYTSSLSDGAARGEDNNMVPVLCKVYLTPRASDDERRALFGEDGVAVGPDGSKKKARVTVPAAWFDAVAARQPVAAPAPGDLGHLDDIAAILGQVAVGAAPAPAELGHHQLCYVTEALPEPGDLGHYRHNGHFVQAALEQDYLDYHRHDVHFTAAPPEQGYLGHDQGHLAAPAPGELGHHHHGHVGDLGHYHQHGHFTEAPPEPEQDYHVYHHDHAHVAEAPPEQGDLCHDQGHFAAAPTPEEFCDILPMYEFSPEMMQMLSMGYTEPNEQLLPQLRDPTGGYDIASSTAAIDEVNVCAAATAAQEAEQTPPTLQIRPNAAAATVRATATAETMPPPLDDVAPELSAPPRGLPSELAFNGFPSAHQETSYDDNNSGELVAEEMLPLILENADARIDEPLPDLAGIVFQFPDSCTLVIPDLDFGRGLMTSSAITIDSEMIWTAI</sequence>
<dbReference type="InterPro" id="IPR003441">
    <property type="entry name" value="NAC-dom"/>
</dbReference>
<organism evidence="6 7">
    <name type="scientific">Oryza meyeriana var. granulata</name>
    <dbReference type="NCBI Taxonomy" id="110450"/>
    <lineage>
        <taxon>Eukaryota</taxon>
        <taxon>Viridiplantae</taxon>
        <taxon>Streptophyta</taxon>
        <taxon>Embryophyta</taxon>
        <taxon>Tracheophyta</taxon>
        <taxon>Spermatophyta</taxon>
        <taxon>Magnoliopsida</taxon>
        <taxon>Liliopsida</taxon>
        <taxon>Poales</taxon>
        <taxon>Poaceae</taxon>
        <taxon>BOP clade</taxon>
        <taxon>Oryzoideae</taxon>
        <taxon>Oryzeae</taxon>
        <taxon>Oryzinae</taxon>
        <taxon>Oryza</taxon>
        <taxon>Oryza meyeriana</taxon>
    </lineage>
</organism>
<dbReference type="GO" id="GO:0003677">
    <property type="term" value="F:DNA binding"/>
    <property type="evidence" value="ECO:0007669"/>
    <property type="project" value="UniProtKB-KW"/>
</dbReference>
<dbReference type="GO" id="GO:0006355">
    <property type="term" value="P:regulation of DNA-templated transcription"/>
    <property type="evidence" value="ECO:0007669"/>
    <property type="project" value="InterPro"/>
</dbReference>
<feature type="domain" description="NAC" evidence="5">
    <location>
        <begin position="17"/>
        <end position="172"/>
    </location>
</feature>
<keyword evidence="4" id="KW-0539">Nucleus</keyword>
<evidence type="ECO:0000256" key="3">
    <source>
        <dbReference type="ARBA" id="ARBA00023163"/>
    </source>
</evidence>
<dbReference type="Gene3D" id="2.170.150.80">
    <property type="entry name" value="NAC domain"/>
    <property type="match status" value="1"/>
</dbReference>
<keyword evidence="7" id="KW-1185">Reference proteome</keyword>
<dbReference type="OrthoDB" id="673859at2759"/>
<gene>
    <name evidence="6" type="ORF">E2562_014217</name>
</gene>
<evidence type="ECO:0000259" key="5">
    <source>
        <dbReference type="PROSITE" id="PS51005"/>
    </source>
</evidence>
<dbReference type="Pfam" id="PF02365">
    <property type="entry name" value="NAM"/>
    <property type="match status" value="1"/>
</dbReference>
<keyword evidence="3" id="KW-0804">Transcription</keyword>
<dbReference type="EMBL" id="SPHZ02000012">
    <property type="protein sequence ID" value="KAF0888399.1"/>
    <property type="molecule type" value="Genomic_DNA"/>
</dbReference>
<protein>
    <recommendedName>
        <fullName evidence="5">NAC domain-containing protein</fullName>
    </recommendedName>
</protein>
<dbReference type="PANTHER" id="PTHR31719:SF43">
    <property type="entry name" value="NAC TRANSCRIPTION FACTOR 56"/>
    <property type="match status" value="1"/>
</dbReference>